<evidence type="ECO:0000256" key="1">
    <source>
        <dbReference type="ARBA" id="ARBA00007747"/>
    </source>
</evidence>
<feature type="coiled-coil region" evidence="7">
    <location>
        <begin position="258"/>
        <end position="325"/>
    </location>
</feature>
<accession>A0ABN7VVZ2</accession>
<keyword evidence="2" id="KW-0507">mRNA processing</keyword>
<evidence type="ECO:0000256" key="2">
    <source>
        <dbReference type="ARBA" id="ARBA00022664"/>
    </source>
</evidence>
<sequence length="413" mass="47647">MSVNDSIKNKALAKEASPVPPSSTNFASDPHMHFVEETGKWTYTSEDGNTWEYNEEQQQCKSLRIGRRSFVETSTTRVFGSWCRRKCKILYHDTVKIWSLQMTTRNEFSVFLCPPPKEPANPMIREKRKKVFTVDDTDQNGKKKKTNNSQKKKPANTSVYVSGLPPDVTIEELAEVFSKYGVLLEDLNSGGPKIKLYKDDHDRLKGDALVTYFKEESVLLACQLLDETDLRPNEASKIRVQKAQFKEKMPKPSEDTNNTLVKQDKKKVQKKLHQLEKKLDWFEAEPGKKAERYSKIVILKYMFTLEELENDVSLILDLKEDIREECQKLGEVTNVVLYDKESDGIVSVKFKDPLSAEACVLKMNGRFFAGRKIEAHIFDGKQKYQKTGSKSNETEEEESIRLEKYAKWLEQDN</sequence>
<keyword evidence="5" id="KW-0508">mRNA splicing</keyword>
<name>A0ABN7VVZ2_GIGMA</name>
<feature type="domain" description="RRM" evidence="9">
    <location>
        <begin position="157"/>
        <end position="245"/>
    </location>
</feature>
<dbReference type="SMART" id="SM00360">
    <property type="entry name" value="RRM"/>
    <property type="match status" value="2"/>
</dbReference>
<keyword evidence="4 6" id="KW-0694">RNA-binding</keyword>
<dbReference type="EMBL" id="CAJVQB010023621">
    <property type="protein sequence ID" value="CAG8802330.1"/>
    <property type="molecule type" value="Genomic_DNA"/>
</dbReference>
<dbReference type="CDD" id="cd12281">
    <property type="entry name" value="RRM1_TatSF1_like"/>
    <property type="match status" value="1"/>
</dbReference>
<organism evidence="10 11">
    <name type="scientific">Gigaspora margarita</name>
    <dbReference type="NCBI Taxonomy" id="4874"/>
    <lineage>
        <taxon>Eukaryota</taxon>
        <taxon>Fungi</taxon>
        <taxon>Fungi incertae sedis</taxon>
        <taxon>Mucoromycota</taxon>
        <taxon>Glomeromycotina</taxon>
        <taxon>Glomeromycetes</taxon>
        <taxon>Diversisporales</taxon>
        <taxon>Gigasporaceae</taxon>
        <taxon>Gigaspora</taxon>
    </lineage>
</organism>
<dbReference type="Pfam" id="PF00076">
    <property type="entry name" value="RRM_1"/>
    <property type="match status" value="2"/>
</dbReference>
<evidence type="ECO:0000313" key="11">
    <source>
        <dbReference type="Proteomes" id="UP000789901"/>
    </source>
</evidence>
<feature type="non-terminal residue" evidence="10">
    <location>
        <position position="413"/>
    </location>
</feature>
<evidence type="ECO:0000256" key="6">
    <source>
        <dbReference type="PROSITE-ProRule" id="PRU00176"/>
    </source>
</evidence>
<feature type="region of interest" description="Disordered" evidence="8">
    <location>
        <begin position="1"/>
        <end position="30"/>
    </location>
</feature>
<dbReference type="PANTHER" id="PTHR15608:SF0">
    <property type="entry name" value="HIV TAT-SPECIFIC FACTOR 1"/>
    <property type="match status" value="1"/>
</dbReference>
<evidence type="ECO:0000256" key="4">
    <source>
        <dbReference type="ARBA" id="ARBA00022884"/>
    </source>
</evidence>
<gene>
    <name evidence="10" type="ORF">GMARGA_LOCUS23398</name>
</gene>
<keyword evidence="11" id="KW-1185">Reference proteome</keyword>
<dbReference type="SUPFAM" id="SSF54928">
    <property type="entry name" value="RNA-binding domain, RBD"/>
    <property type="match status" value="2"/>
</dbReference>
<evidence type="ECO:0000256" key="8">
    <source>
        <dbReference type="SAM" id="MobiDB-lite"/>
    </source>
</evidence>
<dbReference type="InterPro" id="IPR012677">
    <property type="entry name" value="Nucleotide-bd_a/b_plait_sf"/>
</dbReference>
<dbReference type="Proteomes" id="UP000789901">
    <property type="component" value="Unassembled WGS sequence"/>
</dbReference>
<dbReference type="InterPro" id="IPR000504">
    <property type="entry name" value="RRM_dom"/>
</dbReference>
<dbReference type="InterPro" id="IPR035979">
    <property type="entry name" value="RBD_domain_sf"/>
</dbReference>
<protein>
    <submittedName>
        <fullName evidence="10">22886_t:CDS:1</fullName>
    </submittedName>
</protein>
<evidence type="ECO:0000313" key="10">
    <source>
        <dbReference type="EMBL" id="CAG8802330.1"/>
    </source>
</evidence>
<evidence type="ECO:0000256" key="7">
    <source>
        <dbReference type="SAM" id="Coils"/>
    </source>
</evidence>
<evidence type="ECO:0000256" key="3">
    <source>
        <dbReference type="ARBA" id="ARBA00022737"/>
    </source>
</evidence>
<keyword evidence="3" id="KW-0677">Repeat</keyword>
<reference evidence="10 11" key="1">
    <citation type="submission" date="2021-06" db="EMBL/GenBank/DDBJ databases">
        <authorList>
            <person name="Kallberg Y."/>
            <person name="Tangrot J."/>
            <person name="Rosling A."/>
        </authorList>
    </citation>
    <scope>NUCLEOTIDE SEQUENCE [LARGE SCALE GENOMIC DNA]</scope>
    <source>
        <strain evidence="10 11">120-4 pot B 10/14</strain>
    </source>
</reference>
<evidence type="ECO:0000256" key="5">
    <source>
        <dbReference type="ARBA" id="ARBA00023187"/>
    </source>
</evidence>
<dbReference type="InterPro" id="IPR034392">
    <property type="entry name" value="TatSF1-like_RRM1"/>
</dbReference>
<feature type="region of interest" description="Disordered" evidence="8">
    <location>
        <begin position="134"/>
        <end position="158"/>
    </location>
</feature>
<comment type="caution">
    <text evidence="10">The sequence shown here is derived from an EMBL/GenBank/DDBJ whole genome shotgun (WGS) entry which is preliminary data.</text>
</comment>
<evidence type="ECO:0000259" key="9">
    <source>
        <dbReference type="PROSITE" id="PS50102"/>
    </source>
</evidence>
<feature type="compositionally biased region" description="Basic residues" evidence="8">
    <location>
        <begin position="142"/>
        <end position="154"/>
    </location>
</feature>
<dbReference type="PANTHER" id="PTHR15608">
    <property type="entry name" value="SPLICING FACTOR U2AF-ASSOCIATED PROTEIN 2"/>
    <property type="match status" value="1"/>
</dbReference>
<dbReference type="Gene3D" id="3.30.70.330">
    <property type="match status" value="2"/>
</dbReference>
<dbReference type="InterPro" id="IPR034393">
    <property type="entry name" value="TatSF1-like"/>
</dbReference>
<keyword evidence="7" id="KW-0175">Coiled coil</keyword>
<dbReference type="PROSITE" id="PS50102">
    <property type="entry name" value="RRM"/>
    <property type="match status" value="1"/>
</dbReference>
<proteinExistence type="inferred from homology"/>
<dbReference type="CDD" id="cd12282">
    <property type="entry name" value="RRM2_TatSF1_like"/>
    <property type="match status" value="1"/>
</dbReference>
<comment type="similarity">
    <text evidence="1">Belongs to the HTATSF1 family.</text>
</comment>